<feature type="compositionally biased region" description="Pro residues" evidence="1">
    <location>
        <begin position="16"/>
        <end position="36"/>
    </location>
</feature>
<evidence type="ECO:0000313" key="4">
    <source>
        <dbReference type="Proteomes" id="UP001152797"/>
    </source>
</evidence>
<accession>A0A9P1DB50</accession>
<proteinExistence type="predicted"/>
<comment type="caution">
    <text evidence="2">The sequence shown here is derived from an EMBL/GenBank/DDBJ whole genome shotgun (WGS) entry which is preliminary data.</text>
</comment>
<evidence type="ECO:0000313" key="3">
    <source>
        <dbReference type="EMBL" id="CAL4794382.1"/>
    </source>
</evidence>
<dbReference type="EMBL" id="CAMXCT030003961">
    <property type="protein sequence ID" value="CAL4794382.1"/>
    <property type="molecule type" value="Genomic_DNA"/>
</dbReference>
<evidence type="ECO:0000256" key="1">
    <source>
        <dbReference type="SAM" id="MobiDB-lite"/>
    </source>
</evidence>
<organism evidence="2">
    <name type="scientific">Cladocopium goreaui</name>
    <dbReference type="NCBI Taxonomy" id="2562237"/>
    <lineage>
        <taxon>Eukaryota</taxon>
        <taxon>Sar</taxon>
        <taxon>Alveolata</taxon>
        <taxon>Dinophyceae</taxon>
        <taxon>Suessiales</taxon>
        <taxon>Symbiodiniaceae</taxon>
        <taxon>Cladocopium</taxon>
    </lineage>
</organism>
<reference evidence="2" key="1">
    <citation type="submission" date="2022-10" db="EMBL/GenBank/DDBJ databases">
        <authorList>
            <person name="Chen Y."/>
            <person name="Dougan E. K."/>
            <person name="Chan C."/>
            <person name="Rhodes N."/>
            <person name="Thang M."/>
        </authorList>
    </citation>
    <scope>NUCLEOTIDE SEQUENCE</scope>
</reference>
<sequence length="61" mass="6313">LRGPFPENVVADRGPRTPPGTPPMSPRTPPGPPPGSPTLFAPMTPTELLAHLLPPGTPEEA</sequence>
<feature type="non-terminal residue" evidence="2">
    <location>
        <position position="1"/>
    </location>
</feature>
<feature type="region of interest" description="Disordered" evidence="1">
    <location>
        <begin position="1"/>
        <end position="41"/>
    </location>
</feature>
<dbReference type="EMBL" id="CAMXCT020003961">
    <property type="protein sequence ID" value="CAL1160445.1"/>
    <property type="molecule type" value="Genomic_DNA"/>
</dbReference>
<reference evidence="3 4" key="2">
    <citation type="submission" date="2024-05" db="EMBL/GenBank/DDBJ databases">
        <authorList>
            <person name="Chen Y."/>
            <person name="Shah S."/>
            <person name="Dougan E. K."/>
            <person name="Thang M."/>
            <person name="Chan C."/>
        </authorList>
    </citation>
    <scope>NUCLEOTIDE SEQUENCE [LARGE SCALE GENOMIC DNA]</scope>
</reference>
<dbReference type="EMBL" id="CAMXCT010003961">
    <property type="protein sequence ID" value="CAI4007070.1"/>
    <property type="molecule type" value="Genomic_DNA"/>
</dbReference>
<evidence type="ECO:0000313" key="2">
    <source>
        <dbReference type="EMBL" id="CAI4007070.1"/>
    </source>
</evidence>
<gene>
    <name evidence="2" type="ORF">C1SCF055_LOCUS32651</name>
</gene>
<name>A0A9P1DB50_9DINO</name>
<dbReference type="Proteomes" id="UP001152797">
    <property type="component" value="Unassembled WGS sequence"/>
</dbReference>
<protein>
    <submittedName>
        <fullName evidence="2">Uncharacterized protein</fullName>
    </submittedName>
</protein>
<dbReference type="AlphaFoldDB" id="A0A9P1DB50"/>
<keyword evidence="4" id="KW-1185">Reference proteome</keyword>